<dbReference type="HOGENOM" id="CLU_1966752_0_0_9"/>
<dbReference type="STRING" id="545697.HMPREF0216_02045"/>
<dbReference type="Proteomes" id="UP000010420">
    <property type="component" value="Unassembled WGS sequence"/>
</dbReference>
<dbReference type="AlphaFoldDB" id="L1QE53"/>
<protein>
    <recommendedName>
        <fullName evidence="3">Nudix hydrolase domain-containing protein</fullName>
    </recommendedName>
</protein>
<organism evidence="1 2">
    <name type="scientific">Clostridium celatum DSM 1785</name>
    <dbReference type="NCBI Taxonomy" id="545697"/>
    <lineage>
        <taxon>Bacteria</taxon>
        <taxon>Bacillati</taxon>
        <taxon>Bacillota</taxon>
        <taxon>Clostridia</taxon>
        <taxon>Eubacteriales</taxon>
        <taxon>Clostridiaceae</taxon>
        <taxon>Clostridium</taxon>
    </lineage>
</organism>
<dbReference type="RefSeq" id="WP_005213800.1">
    <property type="nucleotide sequence ID" value="NZ_KB291649.1"/>
</dbReference>
<dbReference type="EMBL" id="AMEZ01000058">
    <property type="protein sequence ID" value="EKY26263.1"/>
    <property type="molecule type" value="Genomic_DNA"/>
</dbReference>
<accession>L1QE53</accession>
<dbReference type="SUPFAM" id="SSF55811">
    <property type="entry name" value="Nudix"/>
    <property type="match status" value="1"/>
</dbReference>
<dbReference type="InterPro" id="IPR015797">
    <property type="entry name" value="NUDIX_hydrolase-like_dom_sf"/>
</dbReference>
<sequence>MGKVVRCSIVIYDDFNNVLIAERGKKVDKIWGLFGKEMKGKETEDKCICKAIDKELKCTIFDLEPFKEYKLGETEETLKVFKGTVKEYMTCHRNINCIKWINKKEVSNYKFNDEDMKILEDFFNN</sequence>
<keyword evidence="2" id="KW-1185">Reference proteome</keyword>
<dbReference type="PATRIC" id="fig|545697.3.peg.2011"/>
<dbReference type="OrthoDB" id="1936118at2"/>
<dbReference type="Gene3D" id="3.90.79.10">
    <property type="entry name" value="Nucleoside Triphosphate Pyrophosphohydrolase"/>
    <property type="match status" value="1"/>
</dbReference>
<comment type="caution">
    <text evidence="1">The sequence shown here is derived from an EMBL/GenBank/DDBJ whole genome shotgun (WGS) entry which is preliminary data.</text>
</comment>
<name>L1QE53_9CLOT</name>
<evidence type="ECO:0000313" key="2">
    <source>
        <dbReference type="Proteomes" id="UP000010420"/>
    </source>
</evidence>
<proteinExistence type="predicted"/>
<evidence type="ECO:0000313" key="1">
    <source>
        <dbReference type="EMBL" id="EKY26263.1"/>
    </source>
</evidence>
<reference evidence="1 2" key="1">
    <citation type="submission" date="2012-05" db="EMBL/GenBank/DDBJ databases">
        <authorList>
            <person name="Weinstock G."/>
            <person name="Sodergren E."/>
            <person name="Lobos E.A."/>
            <person name="Fulton L."/>
            <person name="Fulton R."/>
            <person name="Courtney L."/>
            <person name="Fronick C."/>
            <person name="O'Laughlin M."/>
            <person name="Godfrey J."/>
            <person name="Wilson R.M."/>
            <person name="Miner T."/>
            <person name="Farmer C."/>
            <person name="Delehaunty K."/>
            <person name="Cordes M."/>
            <person name="Minx P."/>
            <person name="Tomlinson C."/>
            <person name="Chen J."/>
            <person name="Wollam A."/>
            <person name="Pepin K.H."/>
            <person name="Bhonagiri V."/>
            <person name="Zhang X."/>
            <person name="Suruliraj S."/>
            <person name="Warren W."/>
            <person name="Mitreva M."/>
            <person name="Mardis E.R."/>
            <person name="Wilson R.K."/>
        </authorList>
    </citation>
    <scope>NUCLEOTIDE SEQUENCE [LARGE SCALE GENOMIC DNA]</scope>
    <source>
        <strain evidence="1 2">DSM 1785</strain>
    </source>
</reference>
<evidence type="ECO:0008006" key="3">
    <source>
        <dbReference type="Google" id="ProtNLM"/>
    </source>
</evidence>
<dbReference type="eggNOG" id="ENOG5030V8A">
    <property type="taxonomic scope" value="Bacteria"/>
</dbReference>
<gene>
    <name evidence="1" type="ORF">HMPREF0216_02045</name>
</gene>